<keyword evidence="3" id="KW-1003">Cell membrane</keyword>
<dbReference type="PANTHER" id="PTHR43386:SF25">
    <property type="entry name" value="PEPTIDE ABC TRANSPORTER PERMEASE PROTEIN"/>
    <property type="match status" value="1"/>
</dbReference>
<keyword evidence="6 7" id="KW-0472">Membrane</keyword>
<comment type="similarity">
    <text evidence="7">Belongs to the binding-protein-dependent transport system permease family.</text>
</comment>
<sequence length="295" mass="31477">MSEQASIKPAALRARSFPGLAALRKILREPMGFFGLALVVLILASAIFADLLAMYDPTKIAPQNRFQGPSLTHLLGTDHLGRDLLSRVLYGARIALLVALGSTALSLMLGIVLGLMAGYGPRWLDAFLLLVFDAMKSFPTIMLALTIVTLAGPSMVSVVMVVVMVSVPGYARIIRTQTIAMKTAEHVTAARSMGAGTIRILRVHILPNIIGPIVILASMDVPVVIGIEAGLSFLGLGVRPPTPSWGTILNDGFANIRDSSWIVIAGGLPIILTTLGFTFLGETLRDVFDPRLKGR</sequence>
<dbReference type="InterPro" id="IPR000515">
    <property type="entry name" value="MetI-like"/>
</dbReference>
<keyword evidence="5 7" id="KW-1133">Transmembrane helix</keyword>
<protein>
    <submittedName>
        <fullName evidence="9">ABC transporter permease</fullName>
    </submittedName>
</protein>
<evidence type="ECO:0000256" key="1">
    <source>
        <dbReference type="ARBA" id="ARBA00004651"/>
    </source>
</evidence>
<dbReference type="InterPro" id="IPR050366">
    <property type="entry name" value="BP-dependent_transpt_permease"/>
</dbReference>
<evidence type="ECO:0000313" key="10">
    <source>
        <dbReference type="Proteomes" id="UP001239680"/>
    </source>
</evidence>
<feature type="transmembrane region" description="Helical" evidence="7">
    <location>
        <begin position="33"/>
        <end position="55"/>
    </location>
</feature>
<evidence type="ECO:0000256" key="4">
    <source>
        <dbReference type="ARBA" id="ARBA00022692"/>
    </source>
</evidence>
<evidence type="ECO:0000256" key="7">
    <source>
        <dbReference type="RuleBase" id="RU363032"/>
    </source>
</evidence>
<keyword evidence="2 7" id="KW-0813">Transport</keyword>
<dbReference type="EMBL" id="JAVDBT010000015">
    <property type="protein sequence ID" value="MDQ2067635.1"/>
    <property type="molecule type" value="Genomic_DNA"/>
</dbReference>
<dbReference type="SUPFAM" id="SSF161098">
    <property type="entry name" value="MetI-like"/>
    <property type="match status" value="1"/>
</dbReference>
<comment type="caution">
    <text evidence="9">The sequence shown here is derived from an EMBL/GenBank/DDBJ whole genome shotgun (WGS) entry which is preliminary data.</text>
</comment>
<dbReference type="PROSITE" id="PS50928">
    <property type="entry name" value="ABC_TM1"/>
    <property type="match status" value="1"/>
</dbReference>
<dbReference type="Pfam" id="PF12911">
    <property type="entry name" value="OppC_N"/>
    <property type="match status" value="1"/>
</dbReference>
<keyword evidence="4 7" id="KW-0812">Transmembrane</keyword>
<feature type="transmembrane region" description="Helical" evidence="7">
    <location>
        <begin position="261"/>
        <end position="281"/>
    </location>
</feature>
<proteinExistence type="inferred from homology"/>
<organism evidence="9 10">
    <name type="scientific">Pseudogemmobacter lacusdianii</name>
    <dbReference type="NCBI Taxonomy" id="3069608"/>
    <lineage>
        <taxon>Bacteria</taxon>
        <taxon>Pseudomonadati</taxon>
        <taxon>Pseudomonadota</taxon>
        <taxon>Alphaproteobacteria</taxon>
        <taxon>Rhodobacterales</taxon>
        <taxon>Paracoccaceae</taxon>
        <taxon>Pseudogemmobacter</taxon>
    </lineage>
</organism>
<evidence type="ECO:0000256" key="5">
    <source>
        <dbReference type="ARBA" id="ARBA00022989"/>
    </source>
</evidence>
<accession>A0ABU0W3H7</accession>
<comment type="subcellular location">
    <subcellularLocation>
        <location evidence="1 7">Cell membrane</location>
        <topology evidence="1 7">Multi-pass membrane protein</topology>
    </subcellularLocation>
</comment>
<evidence type="ECO:0000259" key="8">
    <source>
        <dbReference type="PROSITE" id="PS50928"/>
    </source>
</evidence>
<name>A0ABU0W3H7_9RHOB</name>
<dbReference type="CDD" id="cd06261">
    <property type="entry name" value="TM_PBP2"/>
    <property type="match status" value="1"/>
</dbReference>
<evidence type="ECO:0000256" key="2">
    <source>
        <dbReference type="ARBA" id="ARBA00022448"/>
    </source>
</evidence>
<dbReference type="InterPro" id="IPR035906">
    <property type="entry name" value="MetI-like_sf"/>
</dbReference>
<gene>
    <name evidence="9" type="ORF">Q9295_14755</name>
</gene>
<dbReference type="Pfam" id="PF00528">
    <property type="entry name" value="BPD_transp_1"/>
    <property type="match status" value="1"/>
</dbReference>
<feature type="domain" description="ABC transmembrane type-1" evidence="8">
    <location>
        <begin position="92"/>
        <end position="281"/>
    </location>
</feature>
<keyword evidence="10" id="KW-1185">Reference proteome</keyword>
<reference evidence="9 10" key="1">
    <citation type="submission" date="2023-08" db="EMBL/GenBank/DDBJ databases">
        <title>Characterization of two Paracoccaceae strains isolated from Phycosphere and proposal of Xinfangfangia lacusdiani sp. nov.</title>
        <authorList>
            <person name="Deng Y."/>
            <person name="Zhang Y.Q."/>
        </authorList>
    </citation>
    <scope>NUCLEOTIDE SEQUENCE [LARGE SCALE GENOMIC DNA]</scope>
    <source>
        <strain evidence="9 10">CPCC 101601</strain>
    </source>
</reference>
<feature type="transmembrane region" description="Helical" evidence="7">
    <location>
        <begin position="94"/>
        <end position="120"/>
    </location>
</feature>
<dbReference type="InterPro" id="IPR025966">
    <property type="entry name" value="OppC_N"/>
</dbReference>
<dbReference type="PANTHER" id="PTHR43386">
    <property type="entry name" value="OLIGOPEPTIDE TRANSPORT SYSTEM PERMEASE PROTEIN APPC"/>
    <property type="match status" value="1"/>
</dbReference>
<dbReference type="Proteomes" id="UP001239680">
    <property type="component" value="Unassembled WGS sequence"/>
</dbReference>
<evidence type="ECO:0000256" key="6">
    <source>
        <dbReference type="ARBA" id="ARBA00023136"/>
    </source>
</evidence>
<evidence type="ECO:0000256" key="3">
    <source>
        <dbReference type="ARBA" id="ARBA00022475"/>
    </source>
</evidence>
<dbReference type="Gene3D" id="1.10.3720.10">
    <property type="entry name" value="MetI-like"/>
    <property type="match status" value="1"/>
</dbReference>
<feature type="transmembrane region" description="Helical" evidence="7">
    <location>
        <begin position="209"/>
        <end position="236"/>
    </location>
</feature>
<evidence type="ECO:0000313" key="9">
    <source>
        <dbReference type="EMBL" id="MDQ2067635.1"/>
    </source>
</evidence>